<comment type="caution">
    <text evidence="1">The sequence shown here is derived from an EMBL/GenBank/DDBJ whole genome shotgun (WGS) entry which is preliminary data.</text>
</comment>
<sequence>MNVYLPLFNIFEENLVLQKYRNATQDEIRQSNYDLNLVTRGIPIYQIILENHLQSAMYMANKGEDNQLEFAIDDIIEKSKVFKVWRSYMPSKIPQFLWNYQNRYARCNVFNVDKEINNIGIKLSVGQTLIHGGYWYNHSTDTIITDRPLSTTFCPQVALRNAEWCGKAYDNERIDIMVLRVLSPRTNVYVFKQKGTDKGHEKEVVFASGAKLTKVKEHYITHRTAYKSDNNSQQLLEKLVPIYVLEVNIS</sequence>
<dbReference type="EMBL" id="JACSYB010000001">
    <property type="protein sequence ID" value="MCG8146958.1"/>
    <property type="molecule type" value="Genomic_DNA"/>
</dbReference>
<protein>
    <submittedName>
        <fullName evidence="1">Uncharacterized protein</fullName>
    </submittedName>
</protein>
<evidence type="ECO:0000313" key="1">
    <source>
        <dbReference type="EMBL" id="MCG8146958.1"/>
    </source>
</evidence>
<dbReference type="AlphaFoldDB" id="A0A9X2A2Z1"/>
<dbReference type="Proteomes" id="UP001139238">
    <property type="component" value="Unassembled WGS sequence"/>
</dbReference>
<organism evidence="1 2">
    <name type="scientific">Moraxella tetraodonis</name>
    <dbReference type="NCBI Taxonomy" id="2767221"/>
    <lineage>
        <taxon>Bacteria</taxon>
        <taxon>Pseudomonadati</taxon>
        <taxon>Pseudomonadota</taxon>
        <taxon>Gammaproteobacteria</taxon>
        <taxon>Moraxellales</taxon>
        <taxon>Moraxellaceae</taxon>
        <taxon>Moraxella</taxon>
    </lineage>
</organism>
<proteinExistence type="predicted"/>
<evidence type="ECO:0000313" key="2">
    <source>
        <dbReference type="Proteomes" id="UP001139238"/>
    </source>
</evidence>
<reference evidence="1" key="1">
    <citation type="submission" date="2021-08" db="EMBL/GenBank/DDBJ databases">
        <title>Complete genome sequence of Moraxella sp strain PS-22.</title>
        <authorList>
            <person name="Das S.K."/>
        </authorList>
    </citation>
    <scope>NUCLEOTIDE SEQUENCE</scope>
    <source>
        <strain evidence="1">PS-22</strain>
    </source>
</reference>
<accession>A0A9X2A2Z1</accession>
<name>A0A9X2A2Z1_9GAMM</name>
<dbReference type="RefSeq" id="WP_099807589.1">
    <property type="nucleotide sequence ID" value="NZ_JACSYB010000001.1"/>
</dbReference>
<gene>
    <name evidence="1" type="ORF">H9W84_02260</name>
</gene>
<keyword evidence="2" id="KW-1185">Reference proteome</keyword>